<dbReference type="RefSeq" id="WP_132971796.1">
    <property type="nucleotide sequence ID" value="NZ_SMFX01000001.1"/>
</dbReference>
<evidence type="ECO:0000313" key="1">
    <source>
        <dbReference type="EMBL" id="TCK17962.1"/>
    </source>
</evidence>
<sequence length="98" mass="11187">MSLGVLALQRARKQLDAFCLQHSTPGGELSCQPVEDSLLLHCEGQAVVKIQLNETRWHIFWQRDDGQWIAWPHLPVCDDIQQVIEQLDQAPLHVHWGG</sequence>
<organism evidence="1 2">
    <name type="scientific">Thiogranum longum</name>
    <dbReference type="NCBI Taxonomy" id="1537524"/>
    <lineage>
        <taxon>Bacteria</taxon>
        <taxon>Pseudomonadati</taxon>
        <taxon>Pseudomonadota</taxon>
        <taxon>Gammaproteobacteria</taxon>
        <taxon>Chromatiales</taxon>
        <taxon>Ectothiorhodospiraceae</taxon>
        <taxon>Thiogranum</taxon>
    </lineage>
</organism>
<reference evidence="1 2" key="1">
    <citation type="submission" date="2019-03" db="EMBL/GenBank/DDBJ databases">
        <title>Genomic Encyclopedia of Type Strains, Phase IV (KMG-IV): sequencing the most valuable type-strain genomes for metagenomic binning, comparative biology and taxonomic classification.</title>
        <authorList>
            <person name="Goeker M."/>
        </authorList>
    </citation>
    <scope>NUCLEOTIDE SEQUENCE [LARGE SCALE GENOMIC DNA]</scope>
    <source>
        <strain evidence="1 2">DSM 19610</strain>
    </source>
</reference>
<gene>
    <name evidence="1" type="ORF">DFR30_1216</name>
</gene>
<dbReference type="OrthoDB" id="1362002at2"/>
<dbReference type="Pfam" id="PF11225">
    <property type="entry name" value="DUF3024"/>
    <property type="match status" value="1"/>
</dbReference>
<keyword evidence="2" id="KW-1185">Reference proteome</keyword>
<proteinExistence type="predicted"/>
<accession>A0A4R1HL74</accession>
<name>A0A4R1HL74_9GAMM</name>
<dbReference type="AlphaFoldDB" id="A0A4R1HL74"/>
<dbReference type="Proteomes" id="UP000295707">
    <property type="component" value="Unassembled WGS sequence"/>
</dbReference>
<dbReference type="EMBL" id="SMFX01000001">
    <property type="protein sequence ID" value="TCK17962.1"/>
    <property type="molecule type" value="Genomic_DNA"/>
</dbReference>
<evidence type="ECO:0000313" key="2">
    <source>
        <dbReference type="Proteomes" id="UP000295707"/>
    </source>
</evidence>
<dbReference type="InterPro" id="IPR021388">
    <property type="entry name" value="DUF3024"/>
</dbReference>
<protein>
    <submittedName>
        <fullName evidence="1">DUF3024 family protein</fullName>
    </submittedName>
</protein>
<comment type="caution">
    <text evidence="1">The sequence shown here is derived from an EMBL/GenBank/DDBJ whole genome shotgun (WGS) entry which is preliminary data.</text>
</comment>